<dbReference type="PROSITE" id="PS00903">
    <property type="entry name" value="CYT_DCMP_DEAMINASES_1"/>
    <property type="match status" value="1"/>
</dbReference>
<evidence type="ECO:0000256" key="6">
    <source>
        <dbReference type="ARBA" id="ARBA00038938"/>
    </source>
</evidence>
<name>A0A3M6T725_POCDA</name>
<feature type="non-terminal residue" evidence="10">
    <location>
        <position position="288"/>
    </location>
</feature>
<dbReference type="Proteomes" id="UP000275408">
    <property type="component" value="Unassembled WGS sequence"/>
</dbReference>
<dbReference type="GO" id="GO:0004132">
    <property type="term" value="F:dCMP deaminase activity"/>
    <property type="evidence" value="ECO:0007669"/>
    <property type="project" value="TreeGrafter"/>
</dbReference>
<evidence type="ECO:0000313" key="10">
    <source>
        <dbReference type="EMBL" id="RMX37113.1"/>
    </source>
</evidence>
<feature type="domain" description="CMP/dCMP-type deaminase" evidence="9">
    <location>
        <begin position="87"/>
        <end position="210"/>
    </location>
</feature>
<sequence length="288" mass="32184">MAATVGKFFLNGAGDAEVTSRNLQTFAFVSCHGPTVRPLAFAPLVNGRSTWVEFYRDVAFCVSMRSKGPRLRVGCVIVHRKSLRRSTWVEFYRDVVFCASMRSKDPILQVGCVNVHPKSLKILSVGYNGFPPGTPNKDENWEKKAKHTFVVHAEANAVLLAGQADLEGSIAFVAMFPCRECAKMLIAVSDIENIHTTYHSETCKGARKVYYLSSKDKHQEESTAIFKAAKVEADETLKNFEEDLIQKVRSVLQNTTPGEPEGLYKGLRDSTEEPRSSDLQRPREFMGK</sequence>
<evidence type="ECO:0000256" key="4">
    <source>
        <dbReference type="ARBA" id="ARBA00022801"/>
    </source>
</evidence>
<evidence type="ECO:0000259" key="9">
    <source>
        <dbReference type="PROSITE" id="PS51747"/>
    </source>
</evidence>
<organism evidence="10 11">
    <name type="scientific">Pocillopora damicornis</name>
    <name type="common">Cauliflower coral</name>
    <name type="synonym">Millepora damicornis</name>
    <dbReference type="NCBI Taxonomy" id="46731"/>
    <lineage>
        <taxon>Eukaryota</taxon>
        <taxon>Metazoa</taxon>
        <taxon>Cnidaria</taxon>
        <taxon>Anthozoa</taxon>
        <taxon>Hexacorallia</taxon>
        <taxon>Scleractinia</taxon>
        <taxon>Astrocoeniina</taxon>
        <taxon>Pocilloporidae</taxon>
        <taxon>Pocillopora</taxon>
    </lineage>
</organism>
<gene>
    <name evidence="10" type="ORF">pdam_00016596</name>
</gene>
<dbReference type="SUPFAM" id="SSF53927">
    <property type="entry name" value="Cytidine deaminase-like"/>
    <property type="match status" value="1"/>
</dbReference>
<reference evidence="10 11" key="1">
    <citation type="journal article" date="2018" name="Sci. Rep.">
        <title>Comparative analysis of the Pocillopora damicornis genome highlights role of immune system in coral evolution.</title>
        <authorList>
            <person name="Cunning R."/>
            <person name="Bay R.A."/>
            <person name="Gillette P."/>
            <person name="Baker A.C."/>
            <person name="Traylor-Knowles N."/>
        </authorList>
    </citation>
    <scope>NUCLEOTIDE SEQUENCE [LARGE SCALE GENOMIC DNA]</scope>
    <source>
        <strain evidence="10">RSMAS</strain>
        <tissue evidence="10">Whole animal</tissue>
    </source>
</reference>
<evidence type="ECO:0000313" key="11">
    <source>
        <dbReference type="Proteomes" id="UP000275408"/>
    </source>
</evidence>
<evidence type="ECO:0000256" key="3">
    <source>
        <dbReference type="ARBA" id="ARBA00022727"/>
    </source>
</evidence>
<keyword evidence="11" id="KW-1185">Reference proteome</keyword>
<dbReference type="STRING" id="46731.A0A3M6T725"/>
<evidence type="ECO:0000256" key="7">
    <source>
        <dbReference type="ARBA" id="ARBA00041763"/>
    </source>
</evidence>
<keyword evidence="4" id="KW-0378">Hydrolase</keyword>
<dbReference type="InterPro" id="IPR002125">
    <property type="entry name" value="CMP_dCMP_dom"/>
</dbReference>
<keyword evidence="2" id="KW-0479">Metal-binding</keyword>
<dbReference type="Pfam" id="PF00383">
    <property type="entry name" value="dCMP_cyt_deam_1"/>
    <property type="match status" value="1"/>
</dbReference>
<dbReference type="PANTHER" id="PTHR11086">
    <property type="entry name" value="DEOXYCYTIDYLATE DEAMINASE-RELATED"/>
    <property type="match status" value="1"/>
</dbReference>
<evidence type="ECO:0000256" key="2">
    <source>
        <dbReference type="ARBA" id="ARBA00022723"/>
    </source>
</evidence>
<dbReference type="Gene3D" id="3.40.140.10">
    <property type="entry name" value="Cytidine Deaminase, domain 2"/>
    <property type="match status" value="1"/>
</dbReference>
<keyword evidence="5" id="KW-0862">Zinc</keyword>
<dbReference type="EC" id="3.5.4.12" evidence="6"/>
<dbReference type="InterPro" id="IPR015517">
    <property type="entry name" value="dCMP_deaminase-rel"/>
</dbReference>
<proteinExistence type="inferred from homology"/>
<comment type="caution">
    <text evidence="10">The sequence shown here is derived from an EMBL/GenBank/DDBJ whole genome shotgun (WGS) entry which is preliminary data.</text>
</comment>
<dbReference type="GO" id="GO:0008270">
    <property type="term" value="F:zinc ion binding"/>
    <property type="evidence" value="ECO:0007669"/>
    <property type="project" value="InterPro"/>
</dbReference>
<protein>
    <recommendedName>
        <fullName evidence="7">dCMP deaminase</fullName>
        <ecNumber evidence="6">3.5.4.12</ecNumber>
    </recommendedName>
    <alternativeName>
        <fullName evidence="7">dCMP deaminase</fullName>
    </alternativeName>
</protein>
<dbReference type="OrthoDB" id="5980937at2759"/>
<evidence type="ECO:0000256" key="8">
    <source>
        <dbReference type="SAM" id="MobiDB-lite"/>
    </source>
</evidence>
<dbReference type="PROSITE" id="PS51747">
    <property type="entry name" value="CYT_DCMP_DEAMINASES_2"/>
    <property type="match status" value="1"/>
</dbReference>
<dbReference type="AlphaFoldDB" id="A0A3M6T725"/>
<evidence type="ECO:0000256" key="1">
    <source>
        <dbReference type="ARBA" id="ARBA00006576"/>
    </source>
</evidence>
<dbReference type="EMBL" id="RCHS01004191">
    <property type="protein sequence ID" value="RMX37113.1"/>
    <property type="molecule type" value="Genomic_DNA"/>
</dbReference>
<feature type="compositionally biased region" description="Basic and acidic residues" evidence="8">
    <location>
        <begin position="266"/>
        <end position="288"/>
    </location>
</feature>
<dbReference type="InterPro" id="IPR016193">
    <property type="entry name" value="Cytidine_deaminase-like"/>
</dbReference>
<accession>A0A3M6T725</accession>
<keyword evidence="3" id="KW-0545">Nucleotide biosynthesis</keyword>
<feature type="region of interest" description="Disordered" evidence="8">
    <location>
        <begin position="251"/>
        <end position="288"/>
    </location>
</feature>
<comment type="similarity">
    <text evidence="1">Belongs to the cytidine and deoxycytidylate deaminase family.</text>
</comment>
<evidence type="ECO:0000256" key="5">
    <source>
        <dbReference type="ARBA" id="ARBA00022833"/>
    </source>
</evidence>
<dbReference type="InterPro" id="IPR016192">
    <property type="entry name" value="APOBEC/CMP_deaminase_Zn-bd"/>
</dbReference>
<dbReference type="GO" id="GO:0005737">
    <property type="term" value="C:cytoplasm"/>
    <property type="evidence" value="ECO:0007669"/>
    <property type="project" value="TreeGrafter"/>
</dbReference>
<dbReference type="PANTHER" id="PTHR11086:SF18">
    <property type="entry name" value="DEOXYCYTIDYLATE DEAMINASE"/>
    <property type="match status" value="1"/>
</dbReference>